<dbReference type="InterPro" id="IPR007353">
    <property type="entry name" value="DUF421"/>
</dbReference>
<dbReference type="GO" id="GO:0005886">
    <property type="term" value="C:plasma membrane"/>
    <property type="evidence" value="ECO:0007669"/>
    <property type="project" value="UniProtKB-SubCell"/>
</dbReference>
<feature type="domain" description="YetF-like N-terminal transmembrane" evidence="9">
    <location>
        <begin position="6"/>
        <end position="78"/>
    </location>
</feature>
<evidence type="ECO:0000256" key="6">
    <source>
        <dbReference type="ARBA" id="ARBA00023136"/>
    </source>
</evidence>
<protein>
    <submittedName>
        <fullName evidence="10">UPF0702 transmembrane protein YetF</fullName>
    </submittedName>
</protein>
<evidence type="ECO:0000313" key="10">
    <source>
        <dbReference type="EMBL" id="GGM24618.1"/>
    </source>
</evidence>
<comment type="similarity">
    <text evidence="2">Belongs to the UPF0702 family.</text>
</comment>
<evidence type="ECO:0000259" key="8">
    <source>
        <dbReference type="Pfam" id="PF04239"/>
    </source>
</evidence>
<dbReference type="PANTHER" id="PTHR34582:SF5">
    <property type="entry name" value="UPF0702 TRANSMEMBRANE PROTEIN YETF"/>
    <property type="match status" value="1"/>
</dbReference>
<evidence type="ECO:0000256" key="2">
    <source>
        <dbReference type="ARBA" id="ARBA00006448"/>
    </source>
</evidence>
<feature type="domain" description="YetF C-terminal" evidence="8">
    <location>
        <begin position="81"/>
        <end position="214"/>
    </location>
</feature>
<dbReference type="Pfam" id="PF04239">
    <property type="entry name" value="DUF421"/>
    <property type="match status" value="1"/>
</dbReference>
<dbReference type="EMBL" id="BMLG01000002">
    <property type="protein sequence ID" value="GGM24618.1"/>
    <property type="molecule type" value="Genomic_DNA"/>
</dbReference>
<evidence type="ECO:0000256" key="3">
    <source>
        <dbReference type="ARBA" id="ARBA00022475"/>
    </source>
</evidence>
<accession>A0A917WR64</accession>
<proteinExistence type="inferred from homology"/>
<dbReference type="PANTHER" id="PTHR34582">
    <property type="entry name" value="UPF0702 TRANSMEMBRANE PROTEIN YCAP"/>
    <property type="match status" value="1"/>
</dbReference>
<dbReference type="Pfam" id="PF20730">
    <property type="entry name" value="YetF_N"/>
    <property type="match status" value="1"/>
</dbReference>
<dbReference type="InterPro" id="IPR048454">
    <property type="entry name" value="YetF_N"/>
</dbReference>
<evidence type="ECO:0000256" key="4">
    <source>
        <dbReference type="ARBA" id="ARBA00022692"/>
    </source>
</evidence>
<comment type="subcellular location">
    <subcellularLocation>
        <location evidence="1">Cell membrane</location>
        <topology evidence="1">Multi-pass membrane protein</topology>
    </subcellularLocation>
</comment>
<reference evidence="10" key="1">
    <citation type="journal article" date="2014" name="Int. J. Syst. Evol. Microbiol.">
        <title>Complete genome sequence of Corynebacterium casei LMG S-19264T (=DSM 44701T), isolated from a smear-ripened cheese.</title>
        <authorList>
            <consortium name="US DOE Joint Genome Institute (JGI-PGF)"/>
            <person name="Walter F."/>
            <person name="Albersmeier A."/>
            <person name="Kalinowski J."/>
            <person name="Ruckert C."/>
        </authorList>
    </citation>
    <scope>NUCLEOTIDE SEQUENCE</scope>
    <source>
        <strain evidence="10">CGMCC 1.6333</strain>
    </source>
</reference>
<sequence length="225" mass="25663">MEDASSILIETLFGFFLLFLLTKVLGKSQIRQLTAFDFISALILGELVGNALYDDEVGLFHIGFAILLWGTLLYVTEIATQKFKRTRSLLEGRPSIVIHKGKLQREVMAKSKLDVNQLLSMLRSKDVFSIRDVDYAVLETDGTVSVLKKSHSQTPTRLDLNLNPEDVRLSFALINDGEIIKDNLKEIKQDQAWLENELQRQNINSYKDVFYAEYIQGETLFVQTI</sequence>
<reference evidence="10" key="2">
    <citation type="submission" date="2020-09" db="EMBL/GenBank/DDBJ databases">
        <authorList>
            <person name="Sun Q."/>
            <person name="Zhou Y."/>
        </authorList>
    </citation>
    <scope>NUCLEOTIDE SEQUENCE</scope>
    <source>
        <strain evidence="10">CGMCC 1.6333</strain>
    </source>
</reference>
<dbReference type="RefSeq" id="WP_117153208.1">
    <property type="nucleotide sequence ID" value="NZ_BMLG01000002.1"/>
</dbReference>
<feature type="transmembrane region" description="Helical" evidence="7">
    <location>
        <begin position="59"/>
        <end position="79"/>
    </location>
</feature>
<evidence type="ECO:0000256" key="1">
    <source>
        <dbReference type="ARBA" id="ARBA00004651"/>
    </source>
</evidence>
<evidence type="ECO:0000313" key="11">
    <source>
        <dbReference type="Proteomes" id="UP000618460"/>
    </source>
</evidence>
<evidence type="ECO:0000256" key="7">
    <source>
        <dbReference type="SAM" id="Phobius"/>
    </source>
</evidence>
<name>A0A917WR64_9BACI</name>
<organism evidence="10 11">
    <name type="scientific">Paraliobacillus quinghaiensis</name>
    <dbReference type="NCBI Taxonomy" id="470815"/>
    <lineage>
        <taxon>Bacteria</taxon>
        <taxon>Bacillati</taxon>
        <taxon>Bacillota</taxon>
        <taxon>Bacilli</taxon>
        <taxon>Bacillales</taxon>
        <taxon>Bacillaceae</taxon>
        <taxon>Paraliobacillus</taxon>
    </lineage>
</organism>
<keyword evidence="6 7" id="KW-0472">Membrane</keyword>
<feature type="transmembrane region" description="Helical" evidence="7">
    <location>
        <begin position="33"/>
        <end position="53"/>
    </location>
</feature>
<dbReference type="InterPro" id="IPR023090">
    <property type="entry name" value="UPF0702_alpha/beta_dom_sf"/>
</dbReference>
<evidence type="ECO:0000259" key="9">
    <source>
        <dbReference type="Pfam" id="PF20730"/>
    </source>
</evidence>
<keyword evidence="11" id="KW-1185">Reference proteome</keyword>
<keyword evidence="4 7" id="KW-0812">Transmembrane</keyword>
<comment type="caution">
    <text evidence="10">The sequence shown here is derived from an EMBL/GenBank/DDBJ whole genome shotgun (WGS) entry which is preliminary data.</text>
</comment>
<evidence type="ECO:0000256" key="5">
    <source>
        <dbReference type="ARBA" id="ARBA00022989"/>
    </source>
</evidence>
<feature type="transmembrane region" description="Helical" evidence="7">
    <location>
        <begin position="6"/>
        <end position="26"/>
    </location>
</feature>
<dbReference type="AlphaFoldDB" id="A0A917WR64"/>
<keyword evidence="5 7" id="KW-1133">Transmembrane helix</keyword>
<dbReference type="OrthoDB" id="1076133at2"/>
<gene>
    <name evidence="10" type="primary">yetF</name>
    <name evidence="10" type="ORF">GCM10011351_07950</name>
</gene>
<dbReference type="Proteomes" id="UP000618460">
    <property type="component" value="Unassembled WGS sequence"/>
</dbReference>
<dbReference type="Gene3D" id="3.30.240.20">
    <property type="entry name" value="bsu07140 like domains"/>
    <property type="match status" value="2"/>
</dbReference>
<keyword evidence="3" id="KW-1003">Cell membrane</keyword>